<dbReference type="InterPro" id="IPR015943">
    <property type="entry name" value="WD40/YVTN_repeat-like_dom_sf"/>
</dbReference>
<protein>
    <recommendedName>
        <fullName evidence="10">Protein GFS12</fullName>
    </recommendedName>
</protein>
<sequence length="1649" mass="182227">MGCSPEGGSAACPDCLRRLVLRDLAGSGLSFVYGLSDSPLPFAASAVVQIASDGDEGSIGRQHISSFVLVGLCGGKVPFNSQQCDNSSLENCIHKDPQAEQTLYNGDNEYTEQSDSSSCIECIEGCKSSSGPCKQPLAISTITKLAPACYLSIGHTSEVRELITGYLTSSSEEYVINSLNLLFENKISGSAGLDFLSFVGFSAFDDLHSSGCVRHPNILPVLGILETSDCCYMLQPKAPYTLENIMHYSPEAFCSDWHIRFLVYQIISAVAYLHDLGVHHGNLRPSKILMSDSLWPYLSISDTCPVKHSWGVANHKCSPNSCCFMEDCSSKAIYSGFKLQSSLDWHSHFKQWWKGELSNYEYLLVLNKLAGRRWGDPGFHTVMPWVIDFTGIPDESSDNGWRDLTKSKWRLAKGDEQLDFTYSSSEVPHHVSDECLSELAVCSYKARRLPKTILRSAVRSVYEPNEYPSSMQRLYQWTPDECIPEFYSDPQIFTSLHSEMSDLALPSWATSAADFIYLHRDALESDRVSQQLHHWIDITFGYKLSGEASVEAKNVMLPSNDPSRPKSIGRHQLFTRPHPKRLVSTPHAVYHNNLDSCARCCGKRSGATTDAVLNGCGSPNMVSEIGRLEEFEKATLFAELEYQLNPVYDYADGDPSTCFSSNKYPKKQNADQILQHDNALPAAPNFDLGSFLECFESDDNSHMGYQELLLWNKKSNSQNECHANDVFSIGCILAEIYVQKPLFDNALLSAYKEIGIMPGALQGLPSHVTLLVESCIQREWKRRPSAKHLLESSYFPPSVRSAYMFLAPLQVLSTSRERIKYAAKLASEGALKAMGEFAAEMCAPYCLSLLSSSLSDVDTESALSLLKEFLGSLTIQATKDLVLHIIQKILQAPEYSHLKVAFLQDSFIRDLWKKLGKKTYIEKIHPLVISNLYSSPNKIIASAASTVLIVSSEELGIPITIHQTILPLIHCFGKGLCADGINTLVRIGGLLGENFVVKQILPLLLNVIFSCIDSSKMSKPEPQHSWNSFALIDSLSALEGLVLVLPVKTVIKELLQDQACLYVKVLMQIPLDLRVIQVAATALIDLCQRIGPENTSIYVLPQLKELFAELAFSHDSSGLNHPIKGFKSSDENKNKPIKVESRIDLLLLLYPFLASLVGIEKLRESCSTWFLLEQALQRLYNWKWEPSGDCSKNAENMKGQRLQPGNYMSSEFVPTKLLFNGVGWSMPQSETTKKNGRNTAASNLENETSSDNLSTSSSGNQPWFWFPTPDSSWGVPEFLGRGGGLRDELPWKIKASILYSARAHPGALRSLAVHDDECTVFTGGVGPGFKGSIQRWELPNMNCTSGYYGHEEVVNSICILSITGRVASCDGTIHIWNGQSGKLIAAHAESSTTFPLQTPSIEQANMLNQDALSGGILSNAFRGSLYTTMHYMESEGILVAGMGNGSIRFIDISQDQKLHLWKSDTAEISFSSLVSAICSCGSNKLRKGSLMASSWIAAGLSSGYCRLLDKRSGNIIAVWRAHDGHITKLAAPDDHLILSSSLDKTLRVWDLRRNLATQSNIFRSHSDGISNFSVWGQDVVSISRNKIALTSLSRPESEIGHQQLALQNLYSADRGVKHKNLSVLSTIAVLPLSRLFVVGTEDGFLKMCH</sequence>
<keyword evidence="1 3" id="KW-0853">WD repeat</keyword>
<dbReference type="SUPFAM" id="SSF48371">
    <property type="entry name" value="ARM repeat"/>
    <property type="match status" value="1"/>
</dbReference>
<dbReference type="SMART" id="SM00220">
    <property type="entry name" value="S_TKc"/>
    <property type="match status" value="1"/>
</dbReference>
<dbReference type="PANTHER" id="PTHR44662">
    <property type="entry name" value="WD REPEAT-CONTAINING PROTEIN 81"/>
    <property type="match status" value="1"/>
</dbReference>
<dbReference type="PROSITE" id="PS50197">
    <property type="entry name" value="BEACH"/>
    <property type="match status" value="1"/>
</dbReference>
<dbReference type="InterPro" id="IPR011989">
    <property type="entry name" value="ARM-like"/>
</dbReference>
<proteinExistence type="evidence at protein level"/>
<dbReference type="PROSITE" id="PS00678">
    <property type="entry name" value="WD_REPEATS_1"/>
    <property type="match status" value="1"/>
</dbReference>
<dbReference type="PROSITE" id="PS50294">
    <property type="entry name" value="WD_REPEATS_REGION"/>
    <property type="match status" value="1"/>
</dbReference>
<reference evidence="8" key="1">
    <citation type="submission" date="2015-12" db="EMBL/GenBank/DDBJ databases">
        <title>Update maize B73 reference genome by single molecule sequencing technologies.</title>
        <authorList>
            <consortium name="Maize Genome Sequencing Project"/>
            <person name="Ware D."/>
        </authorList>
    </citation>
    <scope>NUCLEOTIDE SEQUENCE [LARGE SCALE GENOMIC DNA]</scope>
    <source>
        <strain evidence="8">cv. B73</strain>
    </source>
</reference>
<dbReference type="SMART" id="SM00320">
    <property type="entry name" value="WD40"/>
    <property type="match status" value="4"/>
</dbReference>
<keyword evidence="9" id="KW-1267">Proteomics identification</keyword>
<feature type="domain" description="BEACH" evidence="6">
    <location>
        <begin position="337"/>
        <end position="604"/>
    </location>
</feature>
<dbReference type="Gene3D" id="1.25.10.10">
    <property type="entry name" value="Leucine-rich Repeat Variant"/>
    <property type="match status" value="1"/>
</dbReference>
<evidence type="ECO:0000256" key="4">
    <source>
        <dbReference type="SAM" id="MobiDB-lite"/>
    </source>
</evidence>
<gene>
    <name evidence="7" type="primary">LOC103650138</name>
</gene>
<dbReference type="SMART" id="SM01026">
    <property type="entry name" value="Beach"/>
    <property type="match status" value="1"/>
</dbReference>
<dbReference type="GeneID" id="103650138"/>
<dbReference type="PANTHER" id="PTHR44662:SF1">
    <property type="entry name" value="WD REPEAT-CONTAINING PROTEIN 81"/>
    <property type="match status" value="1"/>
</dbReference>
<dbReference type="Pfam" id="PF00400">
    <property type="entry name" value="WD40"/>
    <property type="match status" value="2"/>
</dbReference>
<dbReference type="InterPro" id="IPR019775">
    <property type="entry name" value="WD40_repeat_CS"/>
</dbReference>
<dbReference type="Gene3D" id="1.10.510.10">
    <property type="entry name" value="Transferase(Phosphotransferase) domain 1"/>
    <property type="match status" value="2"/>
</dbReference>
<dbReference type="InterPro" id="IPR036322">
    <property type="entry name" value="WD40_repeat_dom_sf"/>
</dbReference>
<dbReference type="Gramene" id="Zm00001eb131030_T002">
    <property type="protein sequence ID" value="Zm00001eb131030_P002"/>
    <property type="gene ID" value="Zm00001eb131030"/>
</dbReference>
<name>A0A804N334_MAIZE</name>
<dbReference type="CDD" id="cd06071">
    <property type="entry name" value="Beach"/>
    <property type="match status" value="1"/>
</dbReference>
<dbReference type="PROSITE" id="PS50082">
    <property type="entry name" value="WD_REPEATS_2"/>
    <property type="match status" value="1"/>
</dbReference>
<dbReference type="EnsemblPlants" id="Zm00001eb131030_T002">
    <property type="protein sequence ID" value="Zm00001eb131030_P002"/>
    <property type="gene ID" value="Zm00001eb131030"/>
</dbReference>
<dbReference type="PROSITE" id="PS50011">
    <property type="entry name" value="PROTEIN_KINASE_DOM"/>
    <property type="match status" value="1"/>
</dbReference>
<dbReference type="InterPro" id="IPR011009">
    <property type="entry name" value="Kinase-like_dom_sf"/>
</dbReference>
<dbReference type="Pfam" id="PF02138">
    <property type="entry name" value="Beach"/>
    <property type="match status" value="1"/>
</dbReference>
<dbReference type="InterPro" id="IPR000719">
    <property type="entry name" value="Prot_kinase_dom"/>
</dbReference>
<evidence type="ECO:0008006" key="10">
    <source>
        <dbReference type="Google" id="ProtNLM"/>
    </source>
</evidence>
<dbReference type="InterPro" id="IPR036372">
    <property type="entry name" value="BEACH_dom_sf"/>
</dbReference>
<feature type="region of interest" description="Disordered" evidence="4">
    <location>
        <begin position="1228"/>
        <end position="1258"/>
    </location>
</feature>
<evidence type="ECO:0000256" key="2">
    <source>
        <dbReference type="ARBA" id="ARBA00022737"/>
    </source>
</evidence>
<evidence type="ECO:0000313" key="7">
    <source>
        <dbReference type="EnsemblPlants" id="Zm00001eb131030_P002"/>
    </source>
</evidence>
<evidence type="ECO:0000313" key="8">
    <source>
        <dbReference type="Proteomes" id="UP000007305"/>
    </source>
</evidence>
<dbReference type="GO" id="GO:0004672">
    <property type="term" value="F:protein kinase activity"/>
    <property type="evidence" value="ECO:0007669"/>
    <property type="project" value="InterPro"/>
</dbReference>
<evidence type="ECO:0000259" key="6">
    <source>
        <dbReference type="PROSITE" id="PS50197"/>
    </source>
</evidence>
<feature type="domain" description="Protein kinase" evidence="5">
    <location>
        <begin position="145"/>
        <end position="478"/>
    </location>
</feature>
<dbReference type="Gramene" id="Zm00001eb131030_T001">
    <property type="protein sequence ID" value="Zm00001eb131030_P001"/>
    <property type="gene ID" value="Zm00001eb131030"/>
</dbReference>
<dbReference type="Proteomes" id="UP000007305">
    <property type="component" value="Chromosome 3"/>
</dbReference>
<evidence type="ECO:0000256" key="3">
    <source>
        <dbReference type="PROSITE-ProRule" id="PRU00221"/>
    </source>
</evidence>
<dbReference type="RefSeq" id="XP_020405808.1">
    <property type="nucleotide sequence ID" value="XM_020550219.2"/>
</dbReference>
<reference evidence="7" key="2">
    <citation type="submission" date="2019-07" db="EMBL/GenBank/DDBJ databases">
        <authorList>
            <person name="Seetharam A."/>
            <person name="Woodhouse M."/>
            <person name="Cannon E."/>
        </authorList>
    </citation>
    <scope>NUCLEOTIDE SEQUENCE [LARGE SCALE GENOMIC DNA]</scope>
    <source>
        <strain evidence="7">cv. B73</strain>
    </source>
</reference>
<dbReference type="GO" id="GO:0005524">
    <property type="term" value="F:ATP binding"/>
    <property type="evidence" value="ECO:0007669"/>
    <property type="project" value="InterPro"/>
</dbReference>
<dbReference type="InterPro" id="IPR052651">
    <property type="entry name" value="WDR81"/>
</dbReference>
<dbReference type="Pfam" id="PF00069">
    <property type="entry name" value="Pkinase"/>
    <property type="match status" value="1"/>
</dbReference>
<dbReference type="EnsemblPlants" id="Zm00001eb131030_T001">
    <property type="protein sequence ID" value="Zm00001eb131030_P001"/>
    <property type="gene ID" value="Zm00001eb131030"/>
</dbReference>
<dbReference type="OrthoDB" id="29306at2759"/>
<dbReference type="InterPro" id="IPR001680">
    <property type="entry name" value="WD40_rpt"/>
</dbReference>
<dbReference type="InterPro" id="IPR000409">
    <property type="entry name" value="BEACH_dom"/>
</dbReference>
<organism evidence="7 8">
    <name type="scientific">Zea mays</name>
    <name type="common">Maize</name>
    <dbReference type="NCBI Taxonomy" id="4577"/>
    <lineage>
        <taxon>Eukaryota</taxon>
        <taxon>Viridiplantae</taxon>
        <taxon>Streptophyta</taxon>
        <taxon>Embryophyta</taxon>
        <taxon>Tracheophyta</taxon>
        <taxon>Spermatophyta</taxon>
        <taxon>Magnoliopsida</taxon>
        <taxon>Liliopsida</taxon>
        <taxon>Poales</taxon>
        <taxon>Poaceae</taxon>
        <taxon>PACMAD clade</taxon>
        <taxon>Panicoideae</taxon>
        <taxon>Andropogonodae</taxon>
        <taxon>Andropogoneae</taxon>
        <taxon>Tripsacinae</taxon>
        <taxon>Zea</taxon>
    </lineage>
</organism>
<feature type="compositionally biased region" description="Low complexity" evidence="4">
    <location>
        <begin position="1245"/>
        <end position="1258"/>
    </location>
</feature>
<dbReference type="AlphaFoldDB" id="A0A804N334"/>
<dbReference type="SUPFAM" id="SSF50978">
    <property type="entry name" value="WD40 repeat-like"/>
    <property type="match status" value="1"/>
</dbReference>
<accession>A0A804N334</accession>
<evidence type="ECO:0007829" key="9">
    <source>
        <dbReference type="PeptideAtlas" id="A0A804N334"/>
    </source>
</evidence>
<dbReference type="SUPFAM" id="SSF81837">
    <property type="entry name" value="BEACH domain"/>
    <property type="match status" value="1"/>
</dbReference>
<dbReference type="RefSeq" id="XP_008674008.1">
    <property type="nucleotide sequence ID" value="XM_008675786.3"/>
</dbReference>
<keyword evidence="8" id="KW-1185">Reference proteome</keyword>
<dbReference type="Gene3D" id="2.130.10.10">
    <property type="entry name" value="YVTN repeat-like/Quinoprotein amine dehydrogenase"/>
    <property type="match status" value="2"/>
</dbReference>
<keyword evidence="2" id="KW-0677">Repeat</keyword>
<dbReference type="SUPFAM" id="SSF56112">
    <property type="entry name" value="Protein kinase-like (PK-like)"/>
    <property type="match status" value="2"/>
</dbReference>
<feature type="repeat" description="WD" evidence="3">
    <location>
        <begin position="1519"/>
        <end position="1559"/>
    </location>
</feature>
<dbReference type="Gene3D" id="1.10.1540.10">
    <property type="entry name" value="BEACH domain"/>
    <property type="match status" value="1"/>
</dbReference>
<evidence type="ECO:0000259" key="5">
    <source>
        <dbReference type="PROSITE" id="PS50011"/>
    </source>
</evidence>
<reference evidence="7" key="3">
    <citation type="submission" date="2021-05" db="UniProtKB">
        <authorList>
            <consortium name="EnsemblPlants"/>
        </authorList>
    </citation>
    <scope>IDENTIFICATION</scope>
    <source>
        <strain evidence="7">cv. B73</strain>
    </source>
</reference>
<evidence type="ECO:0000256" key="1">
    <source>
        <dbReference type="ARBA" id="ARBA00022574"/>
    </source>
</evidence>
<dbReference type="InterPro" id="IPR016024">
    <property type="entry name" value="ARM-type_fold"/>
</dbReference>